<accession>A0ABN5GZF9</accession>
<gene>
    <name evidence="1" type="ORF">BXT84_07180</name>
</gene>
<organism evidence="1 2">
    <name type="scientific">Sulfobacillus thermotolerans</name>
    <dbReference type="NCBI Taxonomy" id="338644"/>
    <lineage>
        <taxon>Bacteria</taxon>
        <taxon>Bacillati</taxon>
        <taxon>Bacillota</taxon>
        <taxon>Clostridia</taxon>
        <taxon>Eubacteriales</taxon>
        <taxon>Clostridiales Family XVII. Incertae Sedis</taxon>
        <taxon>Sulfobacillus</taxon>
    </lineage>
</organism>
<evidence type="ECO:0000313" key="1">
    <source>
        <dbReference type="EMBL" id="AUW93754.1"/>
    </source>
</evidence>
<reference evidence="1 2" key="1">
    <citation type="journal article" date="2019" name="Sci. Rep.">
        <title>Sulfobacillus thermotolerans: new insights into resistance and metabolic capacities of acidophilic chemolithotrophs.</title>
        <authorList>
            <person name="Panyushkina A.E."/>
            <person name="Babenko V.V."/>
            <person name="Nikitina A.S."/>
            <person name="Selezneva O.V."/>
            <person name="Tsaplina I.A."/>
            <person name="Letarova M.A."/>
            <person name="Kostryukova E.S."/>
            <person name="Letarov A.V."/>
        </authorList>
    </citation>
    <scope>NUCLEOTIDE SEQUENCE [LARGE SCALE GENOMIC DNA]</scope>
    <source>
        <strain evidence="1 2">Kr1</strain>
    </source>
</reference>
<evidence type="ECO:0000313" key="2">
    <source>
        <dbReference type="Proteomes" id="UP000325292"/>
    </source>
</evidence>
<keyword evidence="2" id="KW-1185">Reference proteome</keyword>
<dbReference type="EMBL" id="CP019454">
    <property type="protein sequence ID" value="AUW93754.1"/>
    <property type="molecule type" value="Genomic_DNA"/>
</dbReference>
<sequence>MERTEEWLQRLNRGVASRVLTLAGNSPTLLAPWTPWLRAPMEIVGWLNPMEVQLTWQYLLHFLAASGPDSVVIPCGGDAVVSWQPGTITIRAPHNTWVWALATDSWDPAGWHFHDRVEWWKHGRLQQAARTHWGIFEQWQHPYGIEEWRLRADSGAEEQLTVWWEKLANLLGSRPVKVSWRQEHSRNPHNILGLPVRVAWLGLKIAVDSDSLQQGVAQWPEPLGLRASMHWSSPQWNPFWSTRVVLKRWRQTTRLEAHYTLLKSPLHKSAVKTMRQEMHRFPIFRVQPVEARSVEDNPSSWLTLVNRARFAFFKEHLMTSLRSYPWPAVREVRLPTRIRLPLEWRLDRLGSRDGVWAIRHQRLPLVVMVHWPRPHHAGGVTVTIGGEVHASLSDLDPYTRIDRFAQDWRYWAYMLSQHLLPAIDRHAPRDHSPD</sequence>
<name>A0ABN5GZF9_9FIRM</name>
<dbReference type="Proteomes" id="UP000325292">
    <property type="component" value="Chromosome"/>
</dbReference>
<protein>
    <submittedName>
        <fullName evidence="1">Uncharacterized protein</fullName>
    </submittedName>
</protein>
<proteinExistence type="predicted"/>